<evidence type="ECO:0000256" key="5">
    <source>
        <dbReference type="ARBA" id="ARBA00022723"/>
    </source>
</evidence>
<dbReference type="InterPro" id="IPR027408">
    <property type="entry name" value="PNPase/RNase_PH_dom_sf"/>
</dbReference>
<dbReference type="SMART" id="SM00322">
    <property type="entry name" value="KH"/>
    <property type="match status" value="1"/>
</dbReference>
<dbReference type="AlphaFoldDB" id="A0A0F9FDF8"/>
<dbReference type="SUPFAM" id="SSF54211">
    <property type="entry name" value="Ribosomal protein S5 domain 2-like"/>
    <property type="match status" value="2"/>
</dbReference>
<evidence type="ECO:0000256" key="1">
    <source>
        <dbReference type="ARBA" id="ARBA00012416"/>
    </source>
</evidence>
<dbReference type="GO" id="GO:0006402">
    <property type="term" value="P:mRNA catabolic process"/>
    <property type="evidence" value="ECO:0007669"/>
    <property type="project" value="InterPro"/>
</dbReference>
<keyword evidence="2" id="KW-0963">Cytoplasm</keyword>
<dbReference type="FunFam" id="3.30.1370.10:FF:000001">
    <property type="entry name" value="Polyribonucleotide nucleotidyltransferase"/>
    <property type="match status" value="1"/>
</dbReference>
<dbReference type="GO" id="GO:0000175">
    <property type="term" value="F:3'-5'-RNA exonuclease activity"/>
    <property type="evidence" value="ECO:0007669"/>
    <property type="project" value="TreeGrafter"/>
</dbReference>
<dbReference type="GO" id="GO:0006396">
    <property type="term" value="P:RNA processing"/>
    <property type="evidence" value="ECO:0007669"/>
    <property type="project" value="InterPro"/>
</dbReference>
<dbReference type="Pfam" id="PF01138">
    <property type="entry name" value="RNase_PH"/>
    <property type="match status" value="2"/>
</dbReference>
<dbReference type="InterPro" id="IPR001247">
    <property type="entry name" value="ExoRNase_PH_dom1"/>
</dbReference>
<evidence type="ECO:0000256" key="7">
    <source>
        <dbReference type="ARBA" id="ARBA00022884"/>
    </source>
</evidence>
<dbReference type="Pfam" id="PF03725">
    <property type="entry name" value="RNase_PH_C"/>
    <property type="match status" value="1"/>
</dbReference>
<dbReference type="InterPro" id="IPR012162">
    <property type="entry name" value="PNPase"/>
</dbReference>
<keyword evidence="3" id="KW-0808">Transferase</keyword>
<dbReference type="NCBIfam" id="NF008805">
    <property type="entry name" value="PRK11824.1"/>
    <property type="match status" value="1"/>
</dbReference>
<comment type="caution">
    <text evidence="9">The sequence shown here is derived from an EMBL/GenBank/DDBJ whole genome shotgun (WGS) entry which is preliminary data.</text>
</comment>
<dbReference type="CDD" id="cd02393">
    <property type="entry name" value="KH-I_PNPase"/>
    <property type="match status" value="1"/>
</dbReference>
<dbReference type="FunFam" id="3.30.230.70:FF:000002">
    <property type="entry name" value="Polyribonucleotide nucleotidyltransferase"/>
    <property type="match status" value="1"/>
</dbReference>
<feature type="non-terminal residue" evidence="9">
    <location>
        <position position="1"/>
    </location>
</feature>
<gene>
    <name evidence="9" type="ORF">LCGC14_2256840</name>
</gene>
<dbReference type="FunFam" id="3.30.230.70:FF:000001">
    <property type="entry name" value="Polyribonucleotide nucleotidyltransferase"/>
    <property type="match status" value="1"/>
</dbReference>
<dbReference type="GO" id="GO:0003723">
    <property type="term" value="F:RNA binding"/>
    <property type="evidence" value="ECO:0007669"/>
    <property type="project" value="UniProtKB-KW"/>
</dbReference>
<dbReference type="SUPFAM" id="SSF46915">
    <property type="entry name" value="Polynucleotide phosphorylase/guanosine pentaphosphate synthase (PNPase/GPSI), domain 3"/>
    <property type="match status" value="1"/>
</dbReference>
<reference evidence="9" key="1">
    <citation type="journal article" date="2015" name="Nature">
        <title>Complex archaea that bridge the gap between prokaryotes and eukaryotes.</title>
        <authorList>
            <person name="Spang A."/>
            <person name="Saw J.H."/>
            <person name="Jorgensen S.L."/>
            <person name="Zaremba-Niedzwiedzka K."/>
            <person name="Martijn J."/>
            <person name="Lind A.E."/>
            <person name="van Eijk R."/>
            <person name="Schleper C."/>
            <person name="Guy L."/>
            <person name="Ettema T.J."/>
        </authorList>
    </citation>
    <scope>NUCLEOTIDE SEQUENCE</scope>
</reference>
<evidence type="ECO:0000256" key="3">
    <source>
        <dbReference type="ARBA" id="ARBA00022679"/>
    </source>
</evidence>
<accession>A0A0F9FDF8</accession>
<evidence type="ECO:0000259" key="8">
    <source>
        <dbReference type="SMART" id="SM00322"/>
    </source>
</evidence>
<dbReference type="InterPro" id="IPR004087">
    <property type="entry name" value="KH_dom"/>
</dbReference>
<keyword evidence="7" id="KW-0694">RNA-binding</keyword>
<protein>
    <recommendedName>
        <fullName evidence="1">polyribonucleotide nucleotidyltransferase</fullName>
        <ecNumber evidence="1">2.7.7.8</ecNumber>
    </recommendedName>
</protein>
<evidence type="ECO:0000256" key="6">
    <source>
        <dbReference type="ARBA" id="ARBA00022842"/>
    </source>
</evidence>
<dbReference type="PROSITE" id="PS50084">
    <property type="entry name" value="KH_TYPE_1"/>
    <property type="match status" value="1"/>
</dbReference>
<dbReference type="SUPFAM" id="SSF54791">
    <property type="entry name" value="Eukaryotic type KH-domain (KH-domain type I)"/>
    <property type="match status" value="1"/>
</dbReference>
<dbReference type="EC" id="2.7.7.8" evidence="1"/>
<keyword evidence="6" id="KW-0460">Magnesium</keyword>
<dbReference type="CDD" id="cd11364">
    <property type="entry name" value="RNase_PH_PNPase_2"/>
    <property type="match status" value="1"/>
</dbReference>
<dbReference type="InterPro" id="IPR036345">
    <property type="entry name" value="ExoRNase_PH_dom2_sf"/>
</dbReference>
<dbReference type="Pfam" id="PF03726">
    <property type="entry name" value="PNPase"/>
    <property type="match status" value="1"/>
</dbReference>
<dbReference type="Gene3D" id="3.30.1370.10">
    <property type="entry name" value="K Homology domain, type 1"/>
    <property type="match status" value="1"/>
</dbReference>
<dbReference type="InterPro" id="IPR036612">
    <property type="entry name" value="KH_dom_type_1_sf"/>
</dbReference>
<dbReference type="Pfam" id="PF00013">
    <property type="entry name" value="KH_1"/>
    <property type="match status" value="1"/>
</dbReference>
<dbReference type="GO" id="GO:0005829">
    <property type="term" value="C:cytosol"/>
    <property type="evidence" value="ECO:0007669"/>
    <property type="project" value="TreeGrafter"/>
</dbReference>
<dbReference type="GO" id="GO:0046872">
    <property type="term" value="F:metal ion binding"/>
    <property type="evidence" value="ECO:0007669"/>
    <property type="project" value="UniProtKB-KW"/>
</dbReference>
<dbReference type="PANTHER" id="PTHR11252:SF0">
    <property type="entry name" value="POLYRIBONUCLEOTIDE NUCLEOTIDYLTRANSFERASE 1, MITOCHONDRIAL"/>
    <property type="match status" value="1"/>
</dbReference>
<evidence type="ECO:0000256" key="2">
    <source>
        <dbReference type="ARBA" id="ARBA00022490"/>
    </source>
</evidence>
<dbReference type="Gene3D" id="3.30.230.70">
    <property type="entry name" value="GHMP Kinase, N-terminal domain"/>
    <property type="match status" value="2"/>
</dbReference>
<keyword evidence="4" id="KW-0548">Nucleotidyltransferase</keyword>
<evidence type="ECO:0000256" key="4">
    <source>
        <dbReference type="ARBA" id="ARBA00022695"/>
    </source>
</evidence>
<dbReference type="NCBIfam" id="TIGR03591">
    <property type="entry name" value="polynuc_phos"/>
    <property type="match status" value="1"/>
</dbReference>
<evidence type="ECO:0000313" key="9">
    <source>
        <dbReference type="EMBL" id="KKL55295.1"/>
    </source>
</evidence>
<feature type="domain" description="K Homology" evidence="8">
    <location>
        <begin position="523"/>
        <end position="589"/>
    </location>
</feature>
<dbReference type="InterPro" id="IPR020568">
    <property type="entry name" value="Ribosomal_Su5_D2-typ_SF"/>
</dbReference>
<dbReference type="InterPro" id="IPR036456">
    <property type="entry name" value="PNPase_PH_RNA-bd_sf"/>
</dbReference>
<dbReference type="InterPro" id="IPR015848">
    <property type="entry name" value="PNPase_PH_RNA-bd_bac/org-type"/>
</dbReference>
<dbReference type="EMBL" id="LAZR01030888">
    <property type="protein sequence ID" value="KKL55295.1"/>
    <property type="molecule type" value="Genomic_DNA"/>
</dbReference>
<proteinExistence type="predicted"/>
<dbReference type="PANTHER" id="PTHR11252">
    <property type="entry name" value="POLYRIBONUCLEOTIDE NUCLEOTIDYLTRANSFERASE"/>
    <property type="match status" value="1"/>
</dbReference>
<keyword evidence="5" id="KW-0479">Metal-binding</keyword>
<dbReference type="InterPro" id="IPR015847">
    <property type="entry name" value="ExoRNase_PH_dom2"/>
</dbReference>
<dbReference type="InterPro" id="IPR004088">
    <property type="entry name" value="KH_dom_type_1"/>
</dbReference>
<sequence>AVWVQYGETIVLVTAVISSAVEEGGGFLPLIVDYRERAYAAGKIPGGFFKREGAPSSEEILSCRLIDRSVRPLFPKGFRNKVQIIVTVLSASESNWPPILSIMGAYLALSISNFSSIEPIAGVRIGRIDGRFIINPSDKELSESELNLVIVGNKEGLVMMEGEARKVEDNVIAGAFQQAHSSIQELIEIEEEFISAVGKEKKEFPLQQVDAEMKKKVLAFAYDKVKAIEKNWSKEEKNAHMERIKEETLEEFLTEYPDEENDILDILNEFKKERMRELIIKDGKRWDLRGPDEIRSVSCEVGMLPRAHGSGLFTRGETQALVAVALGTRSDEQRIDGLRKEEIFKSFMFHYNFPPYSTGEVRFLRGPGRREVGHGLLAEKAIVSILPDSSSFPYTVRLVSDVLASNGSSSMASVCGGTLALMDAGIPISDPVAGVGIGLIKEEDKTVILTDIQGMEDYLGDMDFKICGTREAVTALQLDMKVSGVSIEVLEEALSRAKKARVFILDQMEAVIKEPRSQLSSHAPRITTLSIPADKIGELIGPGGKVIKGIMKETGVGIDIDDAEGKVTISGSDEEGVRRAVDIAKSIIRGPEVGKIY</sequence>
<dbReference type="SUPFAM" id="SSF55666">
    <property type="entry name" value="Ribonuclease PH domain 2-like"/>
    <property type="match status" value="2"/>
</dbReference>
<dbReference type="GO" id="GO:0004654">
    <property type="term" value="F:polyribonucleotide nucleotidyltransferase activity"/>
    <property type="evidence" value="ECO:0007669"/>
    <property type="project" value="UniProtKB-EC"/>
</dbReference>
<feature type="non-terminal residue" evidence="9">
    <location>
        <position position="597"/>
    </location>
</feature>
<organism evidence="9">
    <name type="scientific">marine sediment metagenome</name>
    <dbReference type="NCBI Taxonomy" id="412755"/>
    <lineage>
        <taxon>unclassified sequences</taxon>
        <taxon>metagenomes</taxon>
        <taxon>ecological metagenomes</taxon>
    </lineage>
</organism>
<name>A0A0F9FDF8_9ZZZZ</name>